<dbReference type="PANTHER" id="PTHR32322">
    <property type="entry name" value="INNER MEMBRANE TRANSPORTER"/>
    <property type="match status" value="1"/>
</dbReference>
<evidence type="ECO:0000256" key="2">
    <source>
        <dbReference type="ARBA" id="ARBA00022692"/>
    </source>
</evidence>
<dbReference type="InterPro" id="IPR000620">
    <property type="entry name" value="EamA_dom"/>
</dbReference>
<feature type="transmembrane region" description="Helical" evidence="5">
    <location>
        <begin position="128"/>
        <end position="148"/>
    </location>
</feature>
<dbReference type="InterPro" id="IPR050638">
    <property type="entry name" value="AA-Vitamin_Transporters"/>
</dbReference>
<dbReference type="Pfam" id="PF00892">
    <property type="entry name" value="EamA"/>
    <property type="match status" value="2"/>
</dbReference>
<evidence type="ECO:0000256" key="1">
    <source>
        <dbReference type="ARBA" id="ARBA00004141"/>
    </source>
</evidence>
<feature type="transmembrane region" description="Helical" evidence="5">
    <location>
        <begin position="191"/>
        <end position="209"/>
    </location>
</feature>
<sequence>MFLKLGASVFGAGILIEIRVFSAAILLTLIAWWMKRRLSLSEHKTHYLIIGFFNLALPFTLFAYAAQFLDVSLMAVLNSSAPIFGALFSILWLKTKLTPGIFLGLLLGVTGVVVLSWEGLIIQDKIDWIPLLASLGGAACYAVASVYAKKTSQAISPFDNARGTLWAASLLVLPAALLIPIQQPPIAMDWVWALALGILSTGVAFMIYFKIIEEEGPIKALSVTFIIPVFGVLWGYGFMDEKIGWNLLIGGGLILLAVALTNELLRFPFFQKSTINKSLDL</sequence>
<evidence type="ECO:0000256" key="5">
    <source>
        <dbReference type="SAM" id="Phobius"/>
    </source>
</evidence>
<protein>
    <submittedName>
        <fullName evidence="7">EamA/RhaT family transporter</fullName>
    </submittedName>
</protein>
<dbReference type="RefSeq" id="WP_189636892.1">
    <property type="nucleotide sequence ID" value="NZ_CP032096.1"/>
</dbReference>
<comment type="subcellular location">
    <subcellularLocation>
        <location evidence="1">Membrane</location>
        <topology evidence="1">Multi-pass membrane protein</topology>
    </subcellularLocation>
</comment>
<evidence type="ECO:0000256" key="4">
    <source>
        <dbReference type="ARBA" id="ARBA00023136"/>
    </source>
</evidence>
<gene>
    <name evidence="7" type="ORF">GHNINEIG_00010</name>
</gene>
<name>A0A4P7NWN5_9GAMM</name>
<dbReference type="AlphaFoldDB" id="A0A4P7NWN5"/>
<evidence type="ECO:0000259" key="6">
    <source>
        <dbReference type="Pfam" id="PF00892"/>
    </source>
</evidence>
<keyword evidence="4 5" id="KW-0472">Membrane</keyword>
<dbReference type="GO" id="GO:0016020">
    <property type="term" value="C:membrane"/>
    <property type="evidence" value="ECO:0007669"/>
    <property type="project" value="UniProtKB-SubCell"/>
</dbReference>
<reference evidence="7 8" key="1">
    <citation type="submission" date="2018-08" db="EMBL/GenBank/DDBJ databases">
        <title>Horizontal acquisition of hydrogen conversion ability and other habitat adaptations in Hydrogenovibrio crunogenus strains.</title>
        <authorList>
            <person name="Gonnella G."/>
            <person name="Adam N."/>
            <person name="Perner M."/>
        </authorList>
    </citation>
    <scope>NUCLEOTIDE SEQUENCE [LARGE SCALE GENOMIC DNA]</scope>
    <source>
        <strain evidence="7 8">SP-41</strain>
    </source>
</reference>
<evidence type="ECO:0000313" key="7">
    <source>
        <dbReference type="EMBL" id="QBZ81986.1"/>
    </source>
</evidence>
<proteinExistence type="predicted"/>
<feature type="transmembrane region" description="Helical" evidence="5">
    <location>
        <begin position="12"/>
        <end position="34"/>
    </location>
</feature>
<feature type="domain" description="EamA" evidence="6">
    <location>
        <begin position="15"/>
        <end position="116"/>
    </location>
</feature>
<feature type="transmembrane region" description="Helical" evidence="5">
    <location>
        <begin position="100"/>
        <end position="122"/>
    </location>
</feature>
<organism evidence="7 8">
    <name type="scientific">Hydrogenovibrio crunogenus</name>
    <dbReference type="NCBI Taxonomy" id="39765"/>
    <lineage>
        <taxon>Bacteria</taxon>
        <taxon>Pseudomonadati</taxon>
        <taxon>Pseudomonadota</taxon>
        <taxon>Gammaproteobacteria</taxon>
        <taxon>Thiotrichales</taxon>
        <taxon>Piscirickettsiaceae</taxon>
        <taxon>Hydrogenovibrio</taxon>
    </lineage>
</organism>
<keyword evidence="8" id="KW-1185">Reference proteome</keyword>
<dbReference type="EMBL" id="CP032096">
    <property type="protein sequence ID" value="QBZ81986.1"/>
    <property type="molecule type" value="Genomic_DNA"/>
</dbReference>
<feature type="transmembrane region" description="Helical" evidence="5">
    <location>
        <begin position="245"/>
        <end position="265"/>
    </location>
</feature>
<accession>A0A4P7NWN5</accession>
<evidence type="ECO:0000256" key="3">
    <source>
        <dbReference type="ARBA" id="ARBA00022989"/>
    </source>
</evidence>
<dbReference type="InterPro" id="IPR037185">
    <property type="entry name" value="EmrE-like"/>
</dbReference>
<keyword evidence="2 5" id="KW-0812">Transmembrane</keyword>
<dbReference type="SUPFAM" id="SSF103481">
    <property type="entry name" value="Multidrug resistance efflux transporter EmrE"/>
    <property type="match status" value="2"/>
</dbReference>
<dbReference type="Proteomes" id="UP000296201">
    <property type="component" value="Chromosome"/>
</dbReference>
<dbReference type="PANTHER" id="PTHR32322:SF9">
    <property type="entry name" value="AMINO-ACID METABOLITE EFFLUX PUMP-RELATED"/>
    <property type="match status" value="1"/>
</dbReference>
<evidence type="ECO:0000313" key="8">
    <source>
        <dbReference type="Proteomes" id="UP000296201"/>
    </source>
</evidence>
<feature type="transmembrane region" description="Helical" evidence="5">
    <location>
        <begin position="71"/>
        <end position="93"/>
    </location>
</feature>
<feature type="domain" description="EamA" evidence="6">
    <location>
        <begin position="131"/>
        <end position="262"/>
    </location>
</feature>
<keyword evidence="3 5" id="KW-1133">Transmembrane helix</keyword>
<feature type="transmembrane region" description="Helical" evidence="5">
    <location>
        <begin position="221"/>
        <end position="239"/>
    </location>
</feature>
<dbReference type="Gene3D" id="1.10.3730.20">
    <property type="match status" value="1"/>
</dbReference>
<feature type="transmembrane region" description="Helical" evidence="5">
    <location>
        <begin position="160"/>
        <end position="179"/>
    </location>
</feature>
<feature type="transmembrane region" description="Helical" evidence="5">
    <location>
        <begin position="46"/>
        <end position="65"/>
    </location>
</feature>